<evidence type="ECO:0000259" key="2">
    <source>
        <dbReference type="PROSITE" id="PS50020"/>
    </source>
</evidence>
<dbReference type="PANTHER" id="PTHR19959:SF119">
    <property type="entry name" value="FUNGAL LIPASE-LIKE DOMAIN-CONTAINING PROTEIN"/>
    <property type="match status" value="1"/>
</dbReference>
<dbReference type="PANTHER" id="PTHR19959">
    <property type="entry name" value="KINESIN LIGHT CHAIN"/>
    <property type="match status" value="1"/>
</dbReference>
<comment type="caution">
    <text evidence="3">The sequence shown here is derived from an EMBL/GenBank/DDBJ whole genome shotgun (WGS) entry which is preliminary data.</text>
</comment>
<dbReference type="CDD" id="cd00201">
    <property type="entry name" value="WW"/>
    <property type="match status" value="1"/>
</dbReference>
<evidence type="ECO:0000256" key="1">
    <source>
        <dbReference type="SAM" id="MobiDB-lite"/>
    </source>
</evidence>
<accession>A0A4S4L8M2</accession>
<dbReference type="SUPFAM" id="SSF48452">
    <property type="entry name" value="TPR-like"/>
    <property type="match status" value="1"/>
</dbReference>
<keyword evidence="4" id="KW-1185">Reference proteome</keyword>
<dbReference type="Proteomes" id="UP000310158">
    <property type="component" value="Unassembled WGS sequence"/>
</dbReference>
<dbReference type="Gene3D" id="1.25.40.10">
    <property type="entry name" value="Tetratricopeptide repeat domain"/>
    <property type="match status" value="4"/>
</dbReference>
<dbReference type="InterPro" id="IPR036020">
    <property type="entry name" value="WW_dom_sf"/>
</dbReference>
<dbReference type="EMBL" id="SGPL01000784">
    <property type="protein sequence ID" value="THH07361.1"/>
    <property type="molecule type" value="Genomic_DNA"/>
</dbReference>
<proteinExistence type="predicted"/>
<evidence type="ECO:0000313" key="3">
    <source>
        <dbReference type="EMBL" id="THH07361.1"/>
    </source>
</evidence>
<reference evidence="3 4" key="1">
    <citation type="submission" date="2019-02" db="EMBL/GenBank/DDBJ databases">
        <title>Genome sequencing of the rare red list fungi Bondarzewia mesenterica.</title>
        <authorList>
            <person name="Buettner E."/>
            <person name="Kellner H."/>
        </authorList>
    </citation>
    <scope>NUCLEOTIDE SEQUENCE [LARGE SCALE GENOMIC DNA]</scope>
    <source>
        <strain evidence="3 4">DSM 108281</strain>
    </source>
</reference>
<dbReference type="SUPFAM" id="SSF51045">
    <property type="entry name" value="WW domain"/>
    <property type="match status" value="1"/>
</dbReference>
<dbReference type="PROSITE" id="PS01159">
    <property type="entry name" value="WW_DOMAIN_1"/>
    <property type="match status" value="1"/>
</dbReference>
<dbReference type="OrthoDB" id="9991317at2759"/>
<dbReference type="InterPro" id="IPR001202">
    <property type="entry name" value="WW_dom"/>
</dbReference>
<protein>
    <recommendedName>
        <fullName evidence="2">WW domain-containing protein</fullName>
    </recommendedName>
</protein>
<feature type="compositionally biased region" description="Polar residues" evidence="1">
    <location>
        <begin position="369"/>
        <end position="387"/>
    </location>
</feature>
<dbReference type="PROSITE" id="PS50020">
    <property type="entry name" value="WW_DOMAIN_2"/>
    <property type="match status" value="1"/>
</dbReference>
<dbReference type="SMART" id="SM00456">
    <property type="entry name" value="WW"/>
    <property type="match status" value="1"/>
</dbReference>
<dbReference type="Pfam" id="PF13374">
    <property type="entry name" value="TPR_10"/>
    <property type="match status" value="1"/>
</dbReference>
<sequence>MITPSPPPPLFDLEEFDHIGSDGSLSPSPERTLAHPSAPAVVHPDYASTSTLSDISASPFALSLNFSEDPTATSVLSPDFDNDHTNTDNVFEKHPRFFFEDGSVTFLVNATLYFFPQHFGTGKVSKGTDRLTIPIHLEDINEAEFDAFLSVLYPSKFDEPDVNTIEGWTSVLHLASKWNFNSMRRLAIKRLSPIASPVDKLALGRTHAIDAWIIPACEALCIRKDPLSIAEGRRLLADDIVFIARVREEARNAAWVRRYATSPSEWPIVLPEDVTEHLKVLRSDTQGDFHNVQGGSQKNSAPIVEEENASLVGCAPPIVQASEQVRDIDYNTRMATRDQPGEQSLPVGWECRVIHPSRRVYYVDHNTRTTTWSRPPASGSGTNSVTNKEVDRVVESMSDEDTGGHSDCAAAAVTPGSAAKGEASKTAIDHSPPSPSTSDPATTHVTQSQTPALASSLADGIAVSGTSTFNWGGRVASASSLSAWMSQHGDSLHLRASPQPKRPVPLNDLVKELAERVLYMRSIQGLDEAISLCDAALDLSSMPVDPDQESLLLTLSSALITRFDRVGDHHDIRSAVDRLCGIAVARRAWINQAESAIEINDMATNHLQVYNVSGHISDLNTALTLYRKALVLLPEPHSFQPSIMGNLASALLGLSDQTSRPADLDEAIAFGRQALREFPASHADRSTIMNTLAGAFRGSFSIKGQLVDLDEAVSLFRDAMVLRPTSHPRRANTLLDLANALHIRFTQTGHLADLNEAVSLCREALVLRPAPHPKRAVSISNLGVVLDTRFESAGQISDLDEAILLHRDALTLYPAHYPKRRTMVLHLAGSLHSRFTQTGHLVDLDEGVSLLREVLELLPSTNPGRALALTNLGNALYSRFGQTGRLEELDEAILQHRNALDLRPVPHPDRSTSLNNLASALDDRFAETGQLANLDEAIFLHRVALDLRPVPHSKRSSSLNNLACALQTRFIHTHQLIDLDESILLHRDAIVLRPAPNPRRATSLNNLANALYNRFRETDHLADLDEAISLHQDALDLHHVSHPGRSVSFNNLGNILCARFDLTHQLVDLDKALSFFREAL</sequence>
<dbReference type="InterPro" id="IPR011990">
    <property type="entry name" value="TPR-like_helical_dom_sf"/>
</dbReference>
<dbReference type="AlphaFoldDB" id="A0A4S4L8M2"/>
<feature type="domain" description="WW" evidence="2">
    <location>
        <begin position="343"/>
        <end position="377"/>
    </location>
</feature>
<dbReference type="Pfam" id="PF00397">
    <property type="entry name" value="WW"/>
    <property type="match status" value="1"/>
</dbReference>
<evidence type="ECO:0000313" key="4">
    <source>
        <dbReference type="Proteomes" id="UP000310158"/>
    </source>
</evidence>
<feature type="region of interest" description="Disordered" evidence="1">
    <location>
        <begin position="369"/>
        <end position="452"/>
    </location>
</feature>
<organism evidence="3 4">
    <name type="scientific">Bondarzewia mesenterica</name>
    <dbReference type="NCBI Taxonomy" id="1095465"/>
    <lineage>
        <taxon>Eukaryota</taxon>
        <taxon>Fungi</taxon>
        <taxon>Dikarya</taxon>
        <taxon>Basidiomycota</taxon>
        <taxon>Agaricomycotina</taxon>
        <taxon>Agaricomycetes</taxon>
        <taxon>Russulales</taxon>
        <taxon>Bondarzewiaceae</taxon>
        <taxon>Bondarzewia</taxon>
    </lineage>
</organism>
<feature type="region of interest" description="Disordered" evidence="1">
    <location>
        <begin position="18"/>
        <end position="37"/>
    </location>
</feature>
<dbReference type="Gene3D" id="2.20.70.10">
    <property type="match status" value="1"/>
</dbReference>
<name>A0A4S4L8M2_9AGAM</name>
<gene>
    <name evidence="3" type="ORF">EW146_g9340</name>
</gene>